<evidence type="ECO:0000313" key="1">
    <source>
        <dbReference type="EMBL" id="HIR94346.1"/>
    </source>
</evidence>
<name>A0A9D1JHB9_9FIRM</name>
<protein>
    <submittedName>
        <fullName evidence="1">DUF4364 family protein</fullName>
    </submittedName>
</protein>
<organism evidence="1 2">
    <name type="scientific">Candidatus Egerieimonas intestinavium</name>
    <dbReference type="NCBI Taxonomy" id="2840777"/>
    <lineage>
        <taxon>Bacteria</taxon>
        <taxon>Bacillati</taxon>
        <taxon>Bacillota</taxon>
        <taxon>Clostridia</taxon>
        <taxon>Lachnospirales</taxon>
        <taxon>Lachnospiraceae</taxon>
        <taxon>Lachnospiraceae incertae sedis</taxon>
        <taxon>Candidatus Egerieimonas</taxon>
    </lineage>
</organism>
<proteinExistence type="predicted"/>
<dbReference type="Proteomes" id="UP000886841">
    <property type="component" value="Unassembled WGS sequence"/>
</dbReference>
<accession>A0A9D1JHB9</accession>
<dbReference type="InterPro" id="IPR036388">
    <property type="entry name" value="WH-like_DNA-bd_sf"/>
</dbReference>
<comment type="caution">
    <text evidence="1">The sequence shown here is derived from an EMBL/GenBank/DDBJ whole genome shotgun (WGS) entry which is preliminary data.</text>
</comment>
<evidence type="ECO:0000313" key="2">
    <source>
        <dbReference type="Proteomes" id="UP000886841"/>
    </source>
</evidence>
<reference evidence="1" key="2">
    <citation type="journal article" date="2021" name="PeerJ">
        <title>Extensive microbial diversity within the chicken gut microbiome revealed by metagenomics and culture.</title>
        <authorList>
            <person name="Gilroy R."/>
            <person name="Ravi A."/>
            <person name="Getino M."/>
            <person name="Pursley I."/>
            <person name="Horton D.L."/>
            <person name="Alikhan N.F."/>
            <person name="Baker D."/>
            <person name="Gharbi K."/>
            <person name="Hall N."/>
            <person name="Watson M."/>
            <person name="Adriaenssens E.M."/>
            <person name="Foster-Nyarko E."/>
            <person name="Jarju S."/>
            <person name="Secka A."/>
            <person name="Antonio M."/>
            <person name="Oren A."/>
            <person name="Chaudhuri R.R."/>
            <person name="La Ragione R."/>
            <person name="Hildebrand F."/>
            <person name="Pallen M.J."/>
        </authorList>
    </citation>
    <scope>NUCLEOTIDE SEQUENCE</scope>
    <source>
        <strain evidence="1">ChiSxjej1B13-7041</strain>
    </source>
</reference>
<dbReference type="InterPro" id="IPR025374">
    <property type="entry name" value="DUF4364"/>
</dbReference>
<dbReference type="Pfam" id="PF14277">
    <property type="entry name" value="DUF4364"/>
    <property type="match status" value="1"/>
</dbReference>
<dbReference type="EMBL" id="DVHU01000116">
    <property type="protein sequence ID" value="HIR94346.1"/>
    <property type="molecule type" value="Genomic_DNA"/>
</dbReference>
<dbReference type="Gene3D" id="1.10.10.10">
    <property type="entry name" value="Winged helix-like DNA-binding domain superfamily/Winged helix DNA-binding domain"/>
    <property type="match status" value="1"/>
</dbReference>
<gene>
    <name evidence="1" type="ORF">IAB98_13110</name>
</gene>
<sequence length="169" mass="19896">MESSLTLYKLIVLYLLKKVNFPLTNAQISEFILEQGYTTYFHLQEAFHELVDSHLISTETRRNTTYYNLTVDGENTLNYFSNLIPDVIRQEADSYLKENKYELRNEFATRSDYYQNGEDYLVRCEVLENNAHLIDLSLTVPTEEAARAIASHWKKKSQDIYAYLMKELL</sequence>
<reference evidence="1" key="1">
    <citation type="submission" date="2020-10" db="EMBL/GenBank/DDBJ databases">
        <authorList>
            <person name="Gilroy R."/>
        </authorList>
    </citation>
    <scope>NUCLEOTIDE SEQUENCE</scope>
    <source>
        <strain evidence="1">ChiSxjej1B13-7041</strain>
    </source>
</reference>
<dbReference type="AlphaFoldDB" id="A0A9D1JHB9"/>